<dbReference type="PANTHER" id="PTHR39757">
    <property type="match status" value="1"/>
</dbReference>
<dbReference type="AlphaFoldDB" id="A0A839RTH3"/>
<dbReference type="SUPFAM" id="SSF51905">
    <property type="entry name" value="FAD/NAD(P)-binding domain"/>
    <property type="match status" value="1"/>
</dbReference>
<dbReference type="RefSeq" id="WP_064438807.1">
    <property type="nucleotide sequence ID" value="NZ_BDDI01000002.1"/>
</dbReference>
<dbReference type="Proteomes" id="UP000567922">
    <property type="component" value="Unassembled WGS sequence"/>
</dbReference>
<keyword evidence="2" id="KW-1185">Reference proteome</keyword>
<dbReference type="GO" id="GO:0016853">
    <property type="term" value="F:isomerase activity"/>
    <property type="evidence" value="ECO:0007669"/>
    <property type="project" value="UniProtKB-KW"/>
</dbReference>
<name>A0A839RTH3_9ACTN</name>
<dbReference type="Pfam" id="PF05834">
    <property type="entry name" value="Lycopene_cycl"/>
    <property type="match status" value="1"/>
</dbReference>
<protein>
    <submittedName>
        <fullName evidence="1">Lycopene beta-cyclase</fullName>
        <ecNumber evidence="1">5.5.1.19</ecNumber>
    </submittedName>
</protein>
<gene>
    <name evidence="1" type="ORF">FHU29_004360</name>
</gene>
<keyword evidence="1" id="KW-0413">Isomerase</keyword>
<organism evidence="1 2">
    <name type="scientific">Hoyosella altamirensis</name>
    <dbReference type="NCBI Taxonomy" id="616997"/>
    <lineage>
        <taxon>Bacteria</taxon>
        <taxon>Bacillati</taxon>
        <taxon>Actinomycetota</taxon>
        <taxon>Actinomycetes</taxon>
        <taxon>Mycobacteriales</taxon>
        <taxon>Hoyosellaceae</taxon>
        <taxon>Hoyosella</taxon>
    </lineage>
</organism>
<dbReference type="EC" id="5.5.1.19" evidence="1"/>
<proteinExistence type="predicted"/>
<comment type="caution">
    <text evidence="1">The sequence shown here is derived from an EMBL/GenBank/DDBJ whole genome shotgun (WGS) entry which is preliminary data.</text>
</comment>
<evidence type="ECO:0000313" key="1">
    <source>
        <dbReference type="EMBL" id="MBB3039870.1"/>
    </source>
</evidence>
<dbReference type="InterPro" id="IPR036188">
    <property type="entry name" value="FAD/NAD-bd_sf"/>
</dbReference>
<dbReference type="EMBL" id="JACHWS010000005">
    <property type="protein sequence ID" value="MBB3039870.1"/>
    <property type="molecule type" value="Genomic_DNA"/>
</dbReference>
<accession>A0A839RTH3</accession>
<dbReference type="OrthoDB" id="537501at2"/>
<sequence length="372" mass="40553">MTAASGDVVVAGLGPAGRSLAHRCAERGLRVIAVDTHPDRTWRPTYGAWADELPPWLSPRAVAAIAHQPHAFGTQEWRIDRDYVVFDTTALQHSLTLTGCTVIQETVTRIRPGVVQLADGTHLYGRVVVDARGLRAAHHPQQTAFGVAVPASAAEPILAGRSAWFMDWRPSPASSGPPSFLYAIPLGKGRVLLEETCLAGRPPIPFGELETRLDARLRAHGVRRGGHEPIERVRFAVQAPRHPQRGVTSIGARGGILHPASGYSVAASLSLADPLADAIAFRSDLSAVLWPVRARLVSELRERGLASFLRLPGDDVPEFFDQFFAMPVQLQRAYLSGRTDLSGLVIAMTRIFRGLSHRKRTHLIRGVVRPRL</sequence>
<dbReference type="Gene3D" id="3.50.50.60">
    <property type="entry name" value="FAD/NAD(P)-binding domain"/>
    <property type="match status" value="1"/>
</dbReference>
<reference evidence="1 2" key="1">
    <citation type="submission" date="2020-08" db="EMBL/GenBank/DDBJ databases">
        <title>Sequencing the genomes of 1000 actinobacteria strains.</title>
        <authorList>
            <person name="Klenk H.-P."/>
        </authorList>
    </citation>
    <scope>NUCLEOTIDE SEQUENCE [LARGE SCALE GENOMIC DNA]</scope>
    <source>
        <strain evidence="1 2">DSM 45258</strain>
    </source>
</reference>
<dbReference type="PANTHER" id="PTHR39757:SF5">
    <property type="entry name" value="OS02G0190600 PROTEIN"/>
    <property type="match status" value="1"/>
</dbReference>
<evidence type="ECO:0000313" key="2">
    <source>
        <dbReference type="Proteomes" id="UP000567922"/>
    </source>
</evidence>